<keyword evidence="4" id="KW-1185">Reference proteome</keyword>
<sequence length="842" mass="91817">MTTSKEREIEYTDIHVELSKPMGIVFSERPSSLGLTISSLPQTGNAYRTNLLRKGDVLCSVENVRMENLRFDDAMTVLASKGSERITMIFKRRKSKRKSIKGGESVMSESVAGSTVVSLRKSRRKKVPSKSPTLTSQMFKTLDVLCGGDDKNRNGVCGGMWDVREEESEEESSSEGSHTYYSSDDETYTINSVADTTVQTEVSNRDEMAVTPLARLKASENGKREILRKVAEEAGTVHLEGFEEEKGFGSPGVKGAHGRNIGEDEGGTFKSPLPPLLSPPAAAPPPATAPAIAVAPTAAAAPVPELPVQESLVEGEHPLKKEIAALLQEHEPARIPVLDKLMRKFKGKEGELLIRLSDRYTKKKTMLPQVPGKPIGTLNYSNSIYSSSAAPLETASPFRLSATSGTPRNLAPSNRVQSSSSQRREHSNSHSTAPTDPSTDISNGNRTQAGSPRSPGRSGSNLTEENPASVFTSSVVPQSHLRNMSLLNDSQIGKVPIEKLEEKAMQNQKPTRSQSYQPKPTGSFSGSRKKKSPKDKSPAPKPSHRRSATSENIDAQKKPTFTTNADGVDKPNYSDPFVVKITKLVNYVYGETTKKDHEGRISTILKAYAGRELILLKLLETKKEVKKDTDKKSKKKGVPRHISYESEQSGEDSDTMAKPYAVPRKGKTKSSNGDDDTISTISYGTANFNKRKGEKNAEKKEKVEKEKMEKNDSKSVRSDVRSDKRPGDTSTSNVSSTSNSKSSSSKENKIATAKVQESKPSRSIFGSLRKPRKKEKEKEKTAEKEKKSLLSASNAKVTKTTKTTKSSGSSRKAPPSPKRSSSKLMQERANSRASSTGSGYAL</sequence>
<reference evidence="4" key="1">
    <citation type="journal article" date="2023" name="Commun. Biol.">
        <title>Genome analysis of Parmales, the sister group of diatoms, reveals the evolutionary specialization of diatoms from phago-mixotrophs to photoautotrophs.</title>
        <authorList>
            <person name="Ban H."/>
            <person name="Sato S."/>
            <person name="Yoshikawa S."/>
            <person name="Yamada K."/>
            <person name="Nakamura Y."/>
            <person name="Ichinomiya M."/>
            <person name="Sato N."/>
            <person name="Blanc-Mathieu R."/>
            <person name="Endo H."/>
            <person name="Kuwata A."/>
            <person name="Ogata H."/>
        </authorList>
    </citation>
    <scope>NUCLEOTIDE SEQUENCE [LARGE SCALE GENOMIC DNA]</scope>
    <source>
        <strain evidence="4">NIES 3701</strain>
    </source>
</reference>
<feature type="region of interest" description="Disordered" evidence="1">
    <location>
        <begin position="625"/>
        <end position="842"/>
    </location>
</feature>
<feature type="compositionally biased region" description="Basic and acidic residues" evidence="1">
    <location>
        <begin position="694"/>
        <end position="727"/>
    </location>
</feature>
<feature type="compositionally biased region" description="Polar residues" evidence="1">
    <location>
        <begin position="176"/>
        <end position="186"/>
    </location>
</feature>
<dbReference type="InterPro" id="IPR001478">
    <property type="entry name" value="PDZ"/>
</dbReference>
<feature type="region of interest" description="Disordered" evidence="1">
    <location>
        <begin position="165"/>
        <end position="186"/>
    </location>
</feature>
<feature type="compositionally biased region" description="Polar residues" evidence="1">
    <location>
        <begin position="549"/>
        <end position="565"/>
    </location>
</feature>
<feature type="compositionally biased region" description="Basic and acidic residues" evidence="1">
    <location>
        <begin position="774"/>
        <end position="788"/>
    </location>
</feature>
<evidence type="ECO:0000256" key="1">
    <source>
        <dbReference type="SAM" id="MobiDB-lite"/>
    </source>
</evidence>
<dbReference type="Proteomes" id="UP001165085">
    <property type="component" value="Unassembled WGS sequence"/>
</dbReference>
<proteinExistence type="predicted"/>
<feature type="compositionally biased region" description="Low complexity" evidence="1">
    <location>
        <begin position="450"/>
        <end position="460"/>
    </location>
</feature>
<dbReference type="PROSITE" id="PS50106">
    <property type="entry name" value="PDZ"/>
    <property type="match status" value="1"/>
</dbReference>
<dbReference type="SMART" id="SM00228">
    <property type="entry name" value="PDZ"/>
    <property type="match status" value="1"/>
</dbReference>
<evidence type="ECO:0000259" key="2">
    <source>
        <dbReference type="PROSITE" id="PS50106"/>
    </source>
</evidence>
<gene>
    <name evidence="3" type="ORF">TrST_g3905</name>
</gene>
<feature type="compositionally biased region" description="Low complexity" evidence="1">
    <location>
        <begin position="729"/>
        <end position="743"/>
    </location>
</feature>
<dbReference type="SUPFAM" id="SSF50156">
    <property type="entry name" value="PDZ domain-like"/>
    <property type="match status" value="1"/>
</dbReference>
<feature type="compositionally biased region" description="Polar residues" evidence="1">
    <location>
        <begin position="461"/>
        <end position="476"/>
    </location>
</feature>
<dbReference type="EMBL" id="BRXY01000140">
    <property type="protein sequence ID" value="GMH70464.1"/>
    <property type="molecule type" value="Genomic_DNA"/>
</dbReference>
<feature type="domain" description="PDZ" evidence="2">
    <location>
        <begin position="11"/>
        <end position="93"/>
    </location>
</feature>
<protein>
    <recommendedName>
        <fullName evidence="2">PDZ domain-containing protein</fullName>
    </recommendedName>
</protein>
<evidence type="ECO:0000313" key="4">
    <source>
        <dbReference type="Proteomes" id="UP001165085"/>
    </source>
</evidence>
<feature type="compositionally biased region" description="Polar residues" evidence="1">
    <location>
        <begin position="831"/>
        <end position="842"/>
    </location>
</feature>
<feature type="region of interest" description="Disordered" evidence="1">
    <location>
        <begin position="504"/>
        <end position="573"/>
    </location>
</feature>
<feature type="compositionally biased region" description="Polar residues" evidence="1">
    <location>
        <begin position="678"/>
        <end position="688"/>
    </location>
</feature>
<dbReference type="Gene3D" id="2.30.42.10">
    <property type="match status" value="1"/>
</dbReference>
<name>A0A9W7ALF5_9STRA</name>
<dbReference type="OrthoDB" id="42382at2759"/>
<feature type="compositionally biased region" description="Polar residues" evidence="1">
    <location>
        <begin position="432"/>
        <end position="449"/>
    </location>
</feature>
<comment type="caution">
    <text evidence="3">The sequence shown here is derived from an EMBL/GenBank/DDBJ whole genome shotgun (WGS) entry which is preliminary data.</text>
</comment>
<organism evidence="3 4">
    <name type="scientific">Triparma strigata</name>
    <dbReference type="NCBI Taxonomy" id="1606541"/>
    <lineage>
        <taxon>Eukaryota</taxon>
        <taxon>Sar</taxon>
        <taxon>Stramenopiles</taxon>
        <taxon>Ochrophyta</taxon>
        <taxon>Bolidophyceae</taxon>
        <taxon>Parmales</taxon>
        <taxon>Triparmaceae</taxon>
        <taxon>Triparma</taxon>
    </lineage>
</organism>
<dbReference type="InterPro" id="IPR036034">
    <property type="entry name" value="PDZ_sf"/>
</dbReference>
<accession>A0A9W7ALF5</accession>
<dbReference type="AlphaFoldDB" id="A0A9W7ALF5"/>
<feature type="compositionally biased region" description="Low complexity" evidence="1">
    <location>
        <begin position="791"/>
        <end position="823"/>
    </location>
</feature>
<evidence type="ECO:0000313" key="3">
    <source>
        <dbReference type="EMBL" id="GMH70464.1"/>
    </source>
</evidence>
<feature type="region of interest" description="Disordered" evidence="1">
    <location>
        <begin position="399"/>
        <end position="476"/>
    </location>
</feature>
<feature type="compositionally biased region" description="Polar residues" evidence="1">
    <location>
        <begin position="505"/>
        <end position="526"/>
    </location>
</feature>